<sequence>MRCGSLAKTRRSASSTCKEGIQFKSAIRVNSGLLGGFCHCFQMTAFYSLNLRTRLKDTDAVAARYSAFGLRYITGTKRNSTDCNTINQPLVNRPNLRPTSTLATFEMDEQQHLICRGLNYCPYPTLPIALLHLSSLLFRR</sequence>
<dbReference type="Proteomes" id="UP001626550">
    <property type="component" value="Unassembled WGS sequence"/>
</dbReference>
<reference evidence="1 2" key="1">
    <citation type="submission" date="2024-11" db="EMBL/GenBank/DDBJ databases">
        <title>Adaptive evolution of stress response genes in parasites aligns with host niche diversity.</title>
        <authorList>
            <person name="Hahn C."/>
            <person name="Resl P."/>
        </authorList>
    </citation>
    <scope>NUCLEOTIDE SEQUENCE [LARGE SCALE GENOMIC DNA]</scope>
    <source>
        <strain evidence="1">EGGRZ-B1_66</strain>
        <tissue evidence="1">Body</tissue>
    </source>
</reference>
<evidence type="ECO:0000313" key="1">
    <source>
        <dbReference type="EMBL" id="KAL3307585.1"/>
    </source>
</evidence>
<gene>
    <name evidence="1" type="ORF">Ciccas_013898</name>
</gene>
<name>A0ABD2PKF2_9PLAT</name>
<evidence type="ECO:0000313" key="2">
    <source>
        <dbReference type="Proteomes" id="UP001626550"/>
    </source>
</evidence>
<keyword evidence="2" id="KW-1185">Reference proteome</keyword>
<organism evidence="1 2">
    <name type="scientific">Cichlidogyrus casuarinus</name>
    <dbReference type="NCBI Taxonomy" id="1844966"/>
    <lineage>
        <taxon>Eukaryota</taxon>
        <taxon>Metazoa</taxon>
        <taxon>Spiralia</taxon>
        <taxon>Lophotrochozoa</taxon>
        <taxon>Platyhelminthes</taxon>
        <taxon>Monogenea</taxon>
        <taxon>Monopisthocotylea</taxon>
        <taxon>Dactylogyridea</taxon>
        <taxon>Ancyrocephalidae</taxon>
        <taxon>Cichlidogyrus</taxon>
    </lineage>
</organism>
<dbReference type="AlphaFoldDB" id="A0ABD2PKF2"/>
<dbReference type="EMBL" id="JBJKFK010006990">
    <property type="protein sequence ID" value="KAL3307585.1"/>
    <property type="molecule type" value="Genomic_DNA"/>
</dbReference>
<comment type="caution">
    <text evidence="1">The sequence shown here is derived from an EMBL/GenBank/DDBJ whole genome shotgun (WGS) entry which is preliminary data.</text>
</comment>
<protein>
    <submittedName>
        <fullName evidence="1">Uncharacterized protein</fullName>
    </submittedName>
</protein>
<proteinExistence type="predicted"/>
<accession>A0ABD2PKF2</accession>